<dbReference type="Pfam" id="PF14770">
    <property type="entry name" value="TMEM18"/>
    <property type="match status" value="1"/>
</dbReference>
<dbReference type="GO" id="GO:0003677">
    <property type="term" value="F:DNA binding"/>
    <property type="evidence" value="ECO:0007669"/>
    <property type="project" value="UniProtKB-KW"/>
</dbReference>
<dbReference type="GO" id="GO:0031965">
    <property type="term" value="C:nuclear membrane"/>
    <property type="evidence" value="ECO:0007669"/>
    <property type="project" value="UniProtKB-SubCell"/>
</dbReference>
<evidence type="ECO:0000256" key="10">
    <source>
        <dbReference type="ARBA" id="ARBA00023242"/>
    </source>
</evidence>
<feature type="transmembrane region" description="Helical" evidence="12">
    <location>
        <begin position="101"/>
        <end position="126"/>
    </location>
</feature>
<keyword evidence="14" id="KW-1185">Reference proteome</keyword>
<evidence type="ECO:0000256" key="5">
    <source>
        <dbReference type="ARBA" id="ARBA00022692"/>
    </source>
</evidence>
<dbReference type="InterPro" id="IPR026721">
    <property type="entry name" value="TMEM18"/>
</dbReference>
<sequence length="184" mass="21215">METEFTAFLTDDNKLVHMQGEVLNIITFLKGIDWTEPWLIGLLVFHILIMTLTVVTRHHGNFQGVFFFSLLLLVLCAKKLNELAASNWEYFAGQQYFDSNGMFISLVFSSPILLNCLIMVGHWLYWSGAMTIKIKQAQLKERLRAESRIRKQKREAEQKKGSEPTESEPDSSEPKKEKDQAKSE</sequence>
<evidence type="ECO:0000256" key="11">
    <source>
        <dbReference type="SAM" id="MobiDB-lite"/>
    </source>
</evidence>
<evidence type="ECO:0000256" key="2">
    <source>
        <dbReference type="ARBA" id="ARBA00004127"/>
    </source>
</evidence>
<keyword evidence="10" id="KW-0539">Nucleus</keyword>
<evidence type="ECO:0000256" key="7">
    <source>
        <dbReference type="ARBA" id="ARBA00023054"/>
    </source>
</evidence>
<feature type="compositionally biased region" description="Basic and acidic residues" evidence="11">
    <location>
        <begin position="149"/>
        <end position="163"/>
    </location>
</feature>
<evidence type="ECO:0000256" key="6">
    <source>
        <dbReference type="ARBA" id="ARBA00022989"/>
    </source>
</evidence>
<comment type="subcellular location">
    <subcellularLocation>
        <location evidence="2">Endomembrane system</location>
        <topology evidence="2">Multi-pass membrane protein</topology>
    </subcellularLocation>
    <subcellularLocation>
        <location evidence="1">Nucleus membrane</location>
    </subcellularLocation>
</comment>
<evidence type="ECO:0000313" key="13">
    <source>
        <dbReference type="EMBL" id="KAG8178129.1"/>
    </source>
</evidence>
<evidence type="ECO:0000313" key="14">
    <source>
        <dbReference type="Proteomes" id="UP000827092"/>
    </source>
</evidence>
<gene>
    <name evidence="13" type="ORF">JTE90_025243</name>
</gene>
<evidence type="ECO:0000256" key="1">
    <source>
        <dbReference type="ARBA" id="ARBA00004126"/>
    </source>
</evidence>
<feature type="transmembrane region" description="Helical" evidence="12">
    <location>
        <begin position="38"/>
        <end position="55"/>
    </location>
</feature>
<accession>A0AAV6U2G2</accession>
<reference evidence="13 14" key="1">
    <citation type="journal article" date="2022" name="Nat. Ecol. Evol.">
        <title>A masculinizing supergene underlies an exaggerated male reproductive morph in a spider.</title>
        <authorList>
            <person name="Hendrickx F."/>
            <person name="De Corte Z."/>
            <person name="Sonet G."/>
            <person name="Van Belleghem S.M."/>
            <person name="Kostlbacher S."/>
            <person name="Vangestel C."/>
        </authorList>
    </citation>
    <scope>NUCLEOTIDE SEQUENCE [LARGE SCALE GENOMIC DNA]</scope>
    <source>
        <strain evidence="13">W744_W776</strain>
    </source>
</reference>
<feature type="transmembrane region" description="Helical" evidence="12">
    <location>
        <begin position="62"/>
        <end position="81"/>
    </location>
</feature>
<feature type="region of interest" description="Disordered" evidence="11">
    <location>
        <begin position="149"/>
        <end position="184"/>
    </location>
</feature>
<dbReference type="AlphaFoldDB" id="A0AAV6U2G2"/>
<dbReference type="PANTHER" id="PTHR22593">
    <property type="entry name" value="TRANSMEMBRANE PROTEIN 18"/>
    <property type="match status" value="1"/>
</dbReference>
<keyword evidence="5 12" id="KW-0812">Transmembrane</keyword>
<feature type="compositionally biased region" description="Basic and acidic residues" evidence="11">
    <location>
        <begin position="172"/>
        <end position="184"/>
    </location>
</feature>
<dbReference type="Proteomes" id="UP000827092">
    <property type="component" value="Unassembled WGS sequence"/>
</dbReference>
<evidence type="ECO:0000256" key="9">
    <source>
        <dbReference type="ARBA" id="ARBA00023136"/>
    </source>
</evidence>
<evidence type="ECO:0000256" key="3">
    <source>
        <dbReference type="ARBA" id="ARBA00009971"/>
    </source>
</evidence>
<protein>
    <recommendedName>
        <fullName evidence="4">Transmembrane protein 18</fullName>
    </recommendedName>
</protein>
<comment type="similarity">
    <text evidence="3">Belongs to the TMEM18 family.</text>
</comment>
<dbReference type="PANTHER" id="PTHR22593:SF2">
    <property type="entry name" value="TRANSMEMBRANE PROTEIN 18"/>
    <property type="match status" value="1"/>
</dbReference>
<evidence type="ECO:0000256" key="8">
    <source>
        <dbReference type="ARBA" id="ARBA00023125"/>
    </source>
</evidence>
<dbReference type="EMBL" id="JAFNEN010000715">
    <property type="protein sequence ID" value="KAG8178129.1"/>
    <property type="molecule type" value="Genomic_DNA"/>
</dbReference>
<evidence type="ECO:0000256" key="12">
    <source>
        <dbReference type="SAM" id="Phobius"/>
    </source>
</evidence>
<proteinExistence type="inferred from homology"/>
<keyword evidence="6 12" id="KW-1133">Transmembrane helix</keyword>
<keyword evidence="7" id="KW-0175">Coiled coil</keyword>
<keyword evidence="8" id="KW-0238">DNA-binding</keyword>
<comment type="caution">
    <text evidence="13">The sequence shown here is derived from an EMBL/GenBank/DDBJ whole genome shotgun (WGS) entry which is preliminary data.</text>
</comment>
<keyword evidence="9 12" id="KW-0472">Membrane</keyword>
<evidence type="ECO:0000256" key="4">
    <source>
        <dbReference type="ARBA" id="ARBA00014253"/>
    </source>
</evidence>
<name>A0AAV6U2G2_9ARAC</name>
<organism evidence="13 14">
    <name type="scientific">Oedothorax gibbosus</name>
    <dbReference type="NCBI Taxonomy" id="931172"/>
    <lineage>
        <taxon>Eukaryota</taxon>
        <taxon>Metazoa</taxon>
        <taxon>Ecdysozoa</taxon>
        <taxon>Arthropoda</taxon>
        <taxon>Chelicerata</taxon>
        <taxon>Arachnida</taxon>
        <taxon>Araneae</taxon>
        <taxon>Araneomorphae</taxon>
        <taxon>Entelegynae</taxon>
        <taxon>Araneoidea</taxon>
        <taxon>Linyphiidae</taxon>
        <taxon>Erigoninae</taxon>
        <taxon>Oedothorax</taxon>
    </lineage>
</organism>